<dbReference type="OrthoDB" id="10178683at2759"/>
<evidence type="ECO:0000313" key="1">
    <source>
        <dbReference type="EMBL" id="RNA29589.1"/>
    </source>
</evidence>
<reference evidence="1 2" key="1">
    <citation type="journal article" date="2018" name="Sci. Rep.">
        <title>Genomic signatures of local adaptation to the degree of environmental predictability in rotifers.</title>
        <authorList>
            <person name="Franch-Gras L."/>
            <person name="Hahn C."/>
            <person name="Garcia-Roger E.M."/>
            <person name="Carmona M.J."/>
            <person name="Serra M."/>
            <person name="Gomez A."/>
        </authorList>
    </citation>
    <scope>NUCLEOTIDE SEQUENCE [LARGE SCALE GENOMIC DNA]</scope>
    <source>
        <strain evidence="1">HYR1</strain>
    </source>
</reference>
<organism evidence="1 2">
    <name type="scientific">Brachionus plicatilis</name>
    <name type="common">Marine rotifer</name>
    <name type="synonym">Brachionus muelleri</name>
    <dbReference type="NCBI Taxonomy" id="10195"/>
    <lineage>
        <taxon>Eukaryota</taxon>
        <taxon>Metazoa</taxon>
        <taxon>Spiralia</taxon>
        <taxon>Gnathifera</taxon>
        <taxon>Rotifera</taxon>
        <taxon>Eurotatoria</taxon>
        <taxon>Monogononta</taxon>
        <taxon>Pseudotrocha</taxon>
        <taxon>Ploima</taxon>
        <taxon>Brachionidae</taxon>
        <taxon>Brachionus</taxon>
    </lineage>
</organism>
<dbReference type="EMBL" id="REGN01002194">
    <property type="protein sequence ID" value="RNA29589.1"/>
    <property type="molecule type" value="Genomic_DNA"/>
</dbReference>
<gene>
    <name evidence="1" type="ORF">BpHYR1_019500</name>
</gene>
<proteinExistence type="predicted"/>
<sequence>MNNWQYYKVPIEVRVDFVVDNRKEKSDLEEFLLEKSGREHDGIGRLRAVRSQKEKGKATLFICITLPCYNGWLHTVNTSVVNRKT</sequence>
<evidence type="ECO:0000313" key="2">
    <source>
        <dbReference type="Proteomes" id="UP000276133"/>
    </source>
</evidence>
<accession>A0A3M7S1Q5</accession>
<name>A0A3M7S1Q5_BRAPC</name>
<dbReference type="Proteomes" id="UP000276133">
    <property type="component" value="Unassembled WGS sequence"/>
</dbReference>
<keyword evidence="2" id="KW-1185">Reference proteome</keyword>
<dbReference type="AlphaFoldDB" id="A0A3M7S1Q5"/>
<comment type="caution">
    <text evidence="1">The sequence shown here is derived from an EMBL/GenBank/DDBJ whole genome shotgun (WGS) entry which is preliminary data.</text>
</comment>
<protein>
    <submittedName>
        <fullName evidence="1">Uncharacterized protein</fullName>
    </submittedName>
</protein>